<evidence type="ECO:0000256" key="4">
    <source>
        <dbReference type="ARBA" id="ARBA00005189"/>
    </source>
</evidence>
<keyword evidence="12 18" id="KW-0548">Nucleotidyltransferase</keyword>
<dbReference type="Pfam" id="PF01148">
    <property type="entry name" value="CTP_transf_1"/>
    <property type="match status" value="1"/>
</dbReference>
<keyword evidence="21" id="KW-1185">Reference proteome</keyword>
<evidence type="ECO:0000256" key="12">
    <source>
        <dbReference type="ARBA" id="ARBA00022695"/>
    </source>
</evidence>
<evidence type="ECO:0000256" key="5">
    <source>
        <dbReference type="ARBA" id="ARBA00010185"/>
    </source>
</evidence>
<keyword evidence="17" id="KW-1208">Phospholipid metabolism</keyword>
<feature type="transmembrane region" description="Helical" evidence="19">
    <location>
        <begin position="217"/>
        <end position="238"/>
    </location>
</feature>
<feature type="transmembrane region" description="Helical" evidence="19">
    <location>
        <begin position="121"/>
        <end position="144"/>
    </location>
</feature>
<keyword evidence="10 18" id="KW-0808">Transferase</keyword>
<evidence type="ECO:0000256" key="17">
    <source>
        <dbReference type="ARBA" id="ARBA00023264"/>
    </source>
</evidence>
<evidence type="ECO:0000256" key="9">
    <source>
        <dbReference type="ARBA" id="ARBA00022516"/>
    </source>
</evidence>
<comment type="catalytic activity">
    <reaction evidence="1 18">
        <text>a 1,2-diacyl-sn-glycero-3-phosphate + CTP + H(+) = a CDP-1,2-diacyl-sn-glycerol + diphosphate</text>
        <dbReference type="Rhea" id="RHEA:16229"/>
        <dbReference type="ChEBI" id="CHEBI:15378"/>
        <dbReference type="ChEBI" id="CHEBI:33019"/>
        <dbReference type="ChEBI" id="CHEBI:37563"/>
        <dbReference type="ChEBI" id="CHEBI:58332"/>
        <dbReference type="ChEBI" id="CHEBI:58608"/>
        <dbReference type="EC" id="2.7.7.41"/>
    </reaction>
</comment>
<feature type="transmembrane region" description="Helical" evidence="19">
    <location>
        <begin position="87"/>
        <end position="109"/>
    </location>
</feature>
<dbReference type="PANTHER" id="PTHR46382">
    <property type="entry name" value="PHOSPHATIDATE CYTIDYLYLTRANSFERASE"/>
    <property type="match status" value="1"/>
</dbReference>
<accession>A0ABP9ELI9</accession>
<evidence type="ECO:0000256" key="19">
    <source>
        <dbReference type="SAM" id="Phobius"/>
    </source>
</evidence>
<evidence type="ECO:0000313" key="21">
    <source>
        <dbReference type="Proteomes" id="UP001499988"/>
    </source>
</evidence>
<dbReference type="GO" id="GO:0016779">
    <property type="term" value="F:nucleotidyltransferase activity"/>
    <property type="evidence" value="ECO:0007669"/>
    <property type="project" value="UniProtKB-KW"/>
</dbReference>
<proteinExistence type="inferred from homology"/>
<comment type="subcellular location">
    <subcellularLocation>
        <location evidence="2">Cell membrane</location>
        <topology evidence="2">Multi-pass membrane protein</topology>
    </subcellularLocation>
</comment>
<evidence type="ECO:0000313" key="20">
    <source>
        <dbReference type="EMBL" id="GAA4878251.1"/>
    </source>
</evidence>
<sequence length="282" mass="29730">MLKQRVLTALLLLPAALAGIFMLPVGGFAIAVAAVFVLAAREWGAFVMADSKMAKISYGAAMAVLLAALLLLVPSDLIWANGHLHPLYHGLLVVGVLWWVIGLGLVLSFPGSSRFWQDSPFLKSLFGQLTLLPCFAALLVLKAMPGAIDGAWLVLAVLLLVWGADTGAYFVGKAIGRNKLIPTVSPGKTREGLLGGMAVCALLSLIGWQLIDSLSLFEALILGMVTAFASALGDLLESMFKRAANIKDSGSLLPGHGGVLDRIDSVTAAMPVFAFLYLIFGL</sequence>
<gene>
    <name evidence="20" type="ORF">GCM10023333_09680</name>
</gene>
<dbReference type="InterPro" id="IPR000374">
    <property type="entry name" value="PC_trans"/>
</dbReference>
<feature type="transmembrane region" description="Helical" evidence="19">
    <location>
        <begin position="56"/>
        <end position="75"/>
    </location>
</feature>
<keyword evidence="9" id="KW-0444">Lipid biosynthesis</keyword>
<dbReference type="Proteomes" id="UP001499988">
    <property type="component" value="Unassembled WGS sequence"/>
</dbReference>
<evidence type="ECO:0000256" key="10">
    <source>
        <dbReference type="ARBA" id="ARBA00022679"/>
    </source>
</evidence>
<evidence type="ECO:0000256" key="6">
    <source>
        <dbReference type="ARBA" id="ARBA00012487"/>
    </source>
</evidence>
<comment type="caution">
    <text evidence="20">The sequence shown here is derived from an EMBL/GenBank/DDBJ whole genome shotgun (WGS) entry which is preliminary data.</text>
</comment>
<dbReference type="PANTHER" id="PTHR46382:SF1">
    <property type="entry name" value="PHOSPHATIDATE CYTIDYLYLTRANSFERASE"/>
    <property type="match status" value="1"/>
</dbReference>
<evidence type="ECO:0000256" key="3">
    <source>
        <dbReference type="ARBA" id="ARBA00005119"/>
    </source>
</evidence>
<comment type="similarity">
    <text evidence="5 18">Belongs to the CDS family.</text>
</comment>
<evidence type="ECO:0000256" key="1">
    <source>
        <dbReference type="ARBA" id="ARBA00001698"/>
    </source>
</evidence>
<evidence type="ECO:0000256" key="11">
    <source>
        <dbReference type="ARBA" id="ARBA00022692"/>
    </source>
</evidence>
<feature type="transmembrane region" description="Helical" evidence="19">
    <location>
        <begin position="192"/>
        <end position="211"/>
    </location>
</feature>
<dbReference type="EMBL" id="BAABJZ010000012">
    <property type="protein sequence ID" value="GAA4878251.1"/>
    <property type="molecule type" value="Genomic_DNA"/>
</dbReference>
<dbReference type="PROSITE" id="PS01315">
    <property type="entry name" value="CDS"/>
    <property type="match status" value="1"/>
</dbReference>
<evidence type="ECO:0000256" key="14">
    <source>
        <dbReference type="ARBA" id="ARBA00023098"/>
    </source>
</evidence>
<reference evidence="21" key="1">
    <citation type="journal article" date="2019" name="Int. J. Syst. Evol. Microbiol.">
        <title>The Global Catalogue of Microorganisms (GCM) 10K type strain sequencing project: providing services to taxonomists for standard genome sequencing and annotation.</title>
        <authorList>
            <consortium name="The Broad Institute Genomics Platform"/>
            <consortium name="The Broad Institute Genome Sequencing Center for Infectious Disease"/>
            <person name="Wu L."/>
            <person name="Ma J."/>
        </authorList>
    </citation>
    <scope>NUCLEOTIDE SEQUENCE [LARGE SCALE GENOMIC DNA]</scope>
    <source>
        <strain evidence="21">JCM 18401</strain>
    </source>
</reference>
<keyword evidence="11 18" id="KW-0812">Transmembrane</keyword>
<evidence type="ECO:0000256" key="18">
    <source>
        <dbReference type="RuleBase" id="RU003938"/>
    </source>
</evidence>
<dbReference type="EC" id="2.7.7.41" evidence="6 18"/>
<comment type="pathway">
    <text evidence="3 18">Phospholipid metabolism; CDP-diacylglycerol biosynthesis; CDP-diacylglycerol from sn-glycerol 3-phosphate: step 3/3.</text>
</comment>
<keyword evidence="14" id="KW-0443">Lipid metabolism</keyword>
<feature type="transmembrane region" description="Helical" evidence="19">
    <location>
        <begin position="150"/>
        <end position="171"/>
    </location>
</feature>
<evidence type="ECO:0000256" key="16">
    <source>
        <dbReference type="ARBA" id="ARBA00023209"/>
    </source>
</evidence>
<protein>
    <recommendedName>
        <fullName evidence="7 18">Phosphatidate cytidylyltransferase</fullName>
        <ecNumber evidence="6 18">2.7.7.41</ecNumber>
    </recommendedName>
</protein>
<evidence type="ECO:0000256" key="8">
    <source>
        <dbReference type="ARBA" id="ARBA00022475"/>
    </source>
</evidence>
<evidence type="ECO:0000256" key="2">
    <source>
        <dbReference type="ARBA" id="ARBA00004651"/>
    </source>
</evidence>
<evidence type="ECO:0000256" key="15">
    <source>
        <dbReference type="ARBA" id="ARBA00023136"/>
    </source>
</evidence>
<evidence type="ECO:0000256" key="7">
    <source>
        <dbReference type="ARBA" id="ARBA00019373"/>
    </source>
</evidence>
<name>A0ABP9ELI9_9GAMM</name>
<keyword evidence="16" id="KW-0594">Phospholipid biosynthesis</keyword>
<keyword evidence="15 19" id="KW-0472">Membrane</keyword>
<keyword evidence="13 19" id="KW-1133">Transmembrane helix</keyword>
<comment type="pathway">
    <text evidence="4">Lipid metabolism.</text>
</comment>
<evidence type="ECO:0000256" key="13">
    <source>
        <dbReference type="ARBA" id="ARBA00022989"/>
    </source>
</evidence>
<dbReference type="RefSeq" id="WP_345333964.1">
    <property type="nucleotide sequence ID" value="NZ_BAABJZ010000012.1"/>
</dbReference>
<organism evidence="20 21">
    <name type="scientific">Ferrimonas pelagia</name>
    <dbReference type="NCBI Taxonomy" id="1177826"/>
    <lineage>
        <taxon>Bacteria</taxon>
        <taxon>Pseudomonadati</taxon>
        <taxon>Pseudomonadota</taxon>
        <taxon>Gammaproteobacteria</taxon>
        <taxon>Alteromonadales</taxon>
        <taxon>Ferrimonadaceae</taxon>
        <taxon>Ferrimonas</taxon>
    </lineage>
</organism>
<keyword evidence="8" id="KW-1003">Cell membrane</keyword>